<evidence type="ECO:0000313" key="11">
    <source>
        <dbReference type="EMBL" id="PUU73582.1"/>
    </source>
</evidence>
<feature type="compositionally biased region" description="Low complexity" evidence="9">
    <location>
        <begin position="1"/>
        <end position="14"/>
    </location>
</feature>
<evidence type="ECO:0000256" key="7">
    <source>
        <dbReference type="ARBA" id="ARBA00022833"/>
    </source>
</evidence>
<dbReference type="InterPro" id="IPR001719">
    <property type="entry name" value="AP_endonuc_2"/>
</dbReference>
<evidence type="ECO:0000256" key="9">
    <source>
        <dbReference type="SAM" id="MobiDB-lite"/>
    </source>
</evidence>
<dbReference type="GO" id="GO:0005739">
    <property type="term" value="C:mitochondrion"/>
    <property type="evidence" value="ECO:0007669"/>
    <property type="project" value="TreeGrafter"/>
</dbReference>
<evidence type="ECO:0000256" key="2">
    <source>
        <dbReference type="ARBA" id="ARBA00005340"/>
    </source>
</evidence>
<comment type="similarity">
    <text evidence="2">Belongs to the AP endonuclease 2 family.</text>
</comment>
<accession>A0A2T6ZDL7</accession>
<dbReference type="NCBIfam" id="NF002199">
    <property type="entry name" value="PRK01060.1-4"/>
    <property type="match status" value="1"/>
</dbReference>
<comment type="cofactor">
    <cofactor evidence="1">
        <name>Zn(2+)</name>
        <dbReference type="ChEBI" id="CHEBI:29105"/>
    </cofactor>
</comment>
<dbReference type="Pfam" id="PF01261">
    <property type="entry name" value="AP_endonuc_2"/>
    <property type="match status" value="1"/>
</dbReference>
<dbReference type="GO" id="GO:0005634">
    <property type="term" value="C:nucleus"/>
    <property type="evidence" value="ECO:0007669"/>
    <property type="project" value="TreeGrafter"/>
</dbReference>
<comment type="caution">
    <text evidence="11">The sequence shown here is derived from an EMBL/GenBank/DDBJ whole genome shotgun (WGS) entry which is preliminary data.</text>
</comment>
<dbReference type="PANTHER" id="PTHR21445:SF0">
    <property type="entry name" value="APURINIC-APYRIMIDINIC ENDONUCLEASE"/>
    <property type="match status" value="1"/>
</dbReference>
<dbReference type="CDD" id="cd00019">
    <property type="entry name" value="AP2Ec"/>
    <property type="match status" value="1"/>
</dbReference>
<dbReference type="PROSITE" id="PS00730">
    <property type="entry name" value="AP_NUCLEASE_F2_2"/>
    <property type="match status" value="1"/>
</dbReference>
<evidence type="ECO:0000256" key="5">
    <source>
        <dbReference type="ARBA" id="ARBA00022763"/>
    </source>
</evidence>
<dbReference type="SMART" id="SM00518">
    <property type="entry name" value="AP2Ec"/>
    <property type="match status" value="1"/>
</dbReference>
<protein>
    <recommendedName>
        <fullName evidence="3">Apurinic-apyrimidinic endonuclease 1</fullName>
    </recommendedName>
</protein>
<dbReference type="HAMAP" id="MF_00152">
    <property type="entry name" value="Nfo"/>
    <property type="match status" value="1"/>
</dbReference>
<dbReference type="GO" id="GO:0016853">
    <property type="term" value="F:isomerase activity"/>
    <property type="evidence" value="ECO:0007669"/>
    <property type="project" value="UniProtKB-KW"/>
</dbReference>
<evidence type="ECO:0000256" key="3">
    <source>
        <dbReference type="ARBA" id="ARBA00021759"/>
    </source>
</evidence>
<keyword evidence="4" id="KW-0479">Metal-binding</keyword>
<dbReference type="AlphaFoldDB" id="A0A2T6ZDL7"/>
<dbReference type="SUPFAM" id="SSF51658">
    <property type="entry name" value="Xylose isomerase-like"/>
    <property type="match status" value="1"/>
</dbReference>
<feature type="region of interest" description="Disordered" evidence="9">
    <location>
        <begin position="1"/>
        <end position="56"/>
    </location>
</feature>
<gene>
    <name evidence="11" type="ORF">B9Z19DRAFT_1094849</name>
</gene>
<dbReference type="GO" id="GO:0008081">
    <property type="term" value="F:phosphoric diester hydrolase activity"/>
    <property type="evidence" value="ECO:0007669"/>
    <property type="project" value="TreeGrafter"/>
</dbReference>
<feature type="compositionally biased region" description="Low complexity" evidence="9">
    <location>
        <begin position="429"/>
        <end position="440"/>
    </location>
</feature>
<dbReference type="Proteomes" id="UP000244722">
    <property type="component" value="Unassembled WGS sequence"/>
</dbReference>
<feature type="compositionally biased region" description="Basic and acidic residues" evidence="9">
    <location>
        <begin position="21"/>
        <end position="42"/>
    </location>
</feature>
<dbReference type="InterPro" id="IPR013022">
    <property type="entry name" value="Xyl_isomerase-like_TIM-brl"/>
</dbReference>
<feature type="region of interest" description="Disordered" evidence="9">
    <location>
        <begin position="422"/>
        <end position="468"/>
    </location>
</feature>
<evidence type="ECO:0000256" key="6">
    <source>
        <dbReference type="ARBA" id="ARBA00022801"/>
    </source>
</evidence>
<dbReference type="PROSITE" id="PS51432">
    <property type="entry name" value="AP_NUCLEASE_F2_4"/>
    <property type="match status" value="1"/>
</dbReference>
<dbReference type="GO" id="GO:0006284">
    <property type="term" value="P:base-excision repair"/>
    <property type="evidence" value="ECO:0007669"/>
    <property type="project" value="TreeGrafter"/>
</dbReference>
<evidence type="ECO:0000256" key="4">
    <source>
        <dbReference type="ARBA" id="ARBA00022723"/>
    </source>
</evidence>
<keyword evidence="5" id="KW-0227">DNA damage</keyword>
<dbReference type="Gene3D" id="3.20.20.150">
    <property type="entry name" value="Divalent-metal-dependent TIM barrel enzymes"/>
    <property type="match status" value="1"/>
</dbReference>
<keyword evidence="12" id="KW-1185">Reference proteome</keyword>
<keyword evidence="11" id="KW-0413">Isomerase</keyword>
<evidence type="ECO:0000313" key="12">
    <source>
        <dbReference type="Proteomes" id="UP000244722"/>
    </source>
</evidence>
<reference evidence="11 12" key="1">
    <citation type="submission" date="2017-04" db="EMBL/GenBank/DDBJ databases">
        <title>Draft genome sequence of Tuber borchii Vittad., a whitish edible truffle.</title>
        <authorList>
            <consortium name="DOE Joint Genome Institute"/>
            <person name="Murat C."/>
            <person name="Kuo A."/>
            <person name="Barry K.W."/>
            <person name="Clum A."/>
            <person name="Dockter R.B."/>
            <person name="Fauchery L."/>
            <person name="Iotti M."/>
            <person name="Kohler A."/>
            <person name="Labutti K."/>
            <person name="Lindquist E.A."/>
            <person name="Lipzen A."/>
            <person name="Ohm R.A."/>
            <person name="Wang M."/>
            <person name="Grigoriev I.V."/>
            <person name="Zambonelli A."/>
            <person name="Martin F.M."/>
        </authorList>
    </citation>
    <scope>NUCLEOTIDE SEQUENCE [LARGE SCALE GENOMIC DNA]</scope>
    <source>
        <strain evidence="11 12">Tbo3840</strain>
    </source>
</reference>
<evidence type="ECO:0000256" key="1">
    <source>
        <dbReference type="ARBA" id="ARBA00001947"/>
    </source>
</evidence>
<dbReference type="PANTHER" id="PTHR21445">
    <property type="entry name" value="ENDONUCLEASE IV ENDODEOXYRIBONUCLEASE IV"/>
    <property type="match status" value="1"/>
</dbReference>
<dbReference type="FunFam" id="3.20.20.150:FF:000001">
    <property type="entry name" value="Probable endonuclease 4"/>
    <property type="match status" value="1"/>
</dbReference>
<keyword evidence="6" id="KW-0378">Hydrolase</keyword>
<feature type="domain" description="Xylose isomerase-like TIM barrel" evidence="10">
    <location>
        <begin position="141"/>
        <end position="397"/>
    </location>
</feature>
<dbReference type="NCBIfam" id="TIGR00587">
    <property type="entry name" value="nfo"/>
    <property type="match status" value="1"/>
</dbReference>
<organism evidence="11 12">
    <name type="scientific">Tuber borchii</name>
    <name type="common">White truffle</name>
    <dbReference type="NCBI Taxonomy" id="42251"/>
    <lineage>
        <taxon>Eukaryota</taxon>
        <taxon>Fungi</taxon>
        <taxon>Dikarya</taxon>
        <taxon>Ascomycota</taxon>
        <taxon>Pezizomycotina</taxon>
        <taxon>Pezizomycetes</taxon>
        <taxon>Pezizales</taxon>
        <taxon>Tuberaceae</taxon>
        <taxon>Tuber</taxon>
    </lineage>
</organism>
<dbReference type="GO" id="GO:0008270">
    <property type="term" value="F:zinc ion binding"/>
    <property type="evidence" value="ECO:0007669"/>
    <property type="project" value="InterPro"/>
</dbReference>
<proteinExistence type="inferred from homology"/>
<dbReference type="GO" id="GO:0003906">
    <property type="term" value="F:DNA-(apurinic or apyrimidinic site) endonuclease activity"/>
    <property type="evidence" value="ECO:0007669"/>
    <property type="project" value="TreeGrafter"/>
</dbReference>
<dbReference type="STRING" id="42251.A0A2T6ZDL7"/>
<dbReference type="InterPro" id="IPR036237">
    <property type="entry name" value="Xyl_isomerase-like_sf"/>
</dbReference>
<dbReference type="OrthoDB" id="7663182at2759"/>
<dbReference type="GO" id="GO:0003677">
    <property type="term" value="F:DNA binding"/>
    <property type="evidence" value="ECO:0007669"/>
    <property type="project" value="InterPro"/>
</dbReference>
<keyword evidence="8" id="KW-0234">DNA repair</keyword>
<keyword evidence="7" id="KW-0862">Zinc</keyword>
<feature type="compositionally biased region" description="Acidic residues" evidence="9">
    <location>
        <begin position="43"/>
        <end position="54"/>
    </location>
</feature>
<evidence type="ECO:0000256" key="8">
    <source>
        <dbReference type="ARBA" id="ARBA00023204"/>
    </source>
</evidence>
<dbReference type="PROSITE" id="PS00731">
    <property type="entry name" value="AP_NUCLEASE_F2_3"/>
    <property type="match status" value="1"/>
</dbReference>
<dbReference type="PROSITE" id="PS00729">
    <property type="entry name" value="AP_NUCLEASE_F2_1"/>
    <property type="match status" value="1"/>
</dbReference>
<evidence type="ECO:0000259" key="10">
    <source>
        <dbReference type="Pfam" id="PF01261"/>
    </source>
</evidence>
<dbReference type="InterPro" id="IPR018246">
    <property type="entry name" value="AP_endonuc_F2_Zn_BS"/>
</dbReference>
<name>A0A2T6ZDL7_TUBBO</name>
<sequence length="468" mass="51309">MFAMMARTTRAAAEAAKRKKQKEESSSQISKREENEVEKVGEVEEVEEVEDEDLGVSVHNTQTVAAVASQVLPATTVAQSSRKREAVAEEEEETTRVVKKARGKKSEVMIPAARTAGVRMMVGAHVSMAGGVQHAITNSLKIGGNAFALFLKSQRKWTSPDMKEVDAKAFRAGCEKNGFDPRKHVLPHGSYLINLANGDAEKAKKAYDCFLDDLKRCERLGIGLYNFHPGSTLGLSRSESLSRIAKALNKAHSETKFCVTVLENMAGAGNVIGGKFEDLRDIIAMVEDKDRVGVCLDTCHLFAAGHDIRTQGSYDKVMSNFDRIIGRKYLVALHINDSKAPLASKRDLHQNIGLGFLGLEPFRLIMNDERLEGLPLILETPMEEEKTWAEEIKLLESLIGAKGDDPEFLARAKELADRGIGERRTAGIAAQKKTAKAVVKPGKGRRKSVKKDESDNEGSDNDGGEHHC</sequence>
<dbReference type="EMBL" id="NESQ01000366">
    <property type="protein sequence ID" value="PUU73582.1"/>
    <property type="molecule type" value="Genomic_DNA"/>
</dbReference>